<keyword evidence="2" id="KW-1185">Reference proteome</keyword>
<name>U4THJ6_9LACO</name>
<reference evidence="2" key="1">
    <citation type="journal article" date="2013" name="Genome Announc.">
        <title>Whole-Genome Sequencing of Lactobacillus shenzhenensis Strain LY-73T.</title>
        <authorList>
            <person name="Lin Z."/>
            <person name="Liu Z."/>
            <person name="Yang R."/>
            <person name="Zou Y."/>
            <person name="Wan D."/>
            <person name="Chen J."/>
            <person name="Guo M."/>
            <person name="Zhao J."/>
            <person name="Fang C."/>
            <person name="Yang R."/>
            <person name="Liu F."/>
        </authorList>
    </citation>
    <scope>NUCLEOTIDE SEQUENCE [LARGE SCALE GENOMIC DNA]</scope>
    <source>
        <strain evidence="2">LY-73</strain>
    </source>
</reference>
<protein>
    <submittedName>
        <fullName evidence="1">Uncharacterized protein</fullName>
    </submittedName>
</protein>
<proteinExistence type="predicted"/>
<dbReference type="HOGENOM" id="CLU_3201447_0_0_9"/>
<gene>
    <name evidence="1" type="ORF">L248_2508</name>
</gene>
<evidence type="ECO:0000313" key="1">
    <source>
        <dbReference type="EMBL" id="ERL63629.1"/>
    </source>
</evidence>
<evidence type="ECO:0000313" key="2">
    <source>
        <dbReference type="Proteomes" id="UP000030647"/>
    </source>
</evidence>
<dbReference type="EMBL" id="KI271630">
    <property type="protein sequence ID" value="ERL63629.1"/>
    <property type="molecule type" value="Genomic_DNA"/>
</dbReference>
<sequence length="45" mass="5483">MDEREQYLHEIAKLKEQVYQDNKRIKELEDKINGSNQRAQSRHGR</sequence>
<dbReference type="AlphaFoldDB" id="U4THJ6"/>
<dbReference type="STRING" id="1231336.L248_2508"/>
<dbReference type="Proteomes" id="UP000030647">
    <property type="component" value="Unassembled WGS sequence"/>
</dbReference>
<organism evidence="1 2">
    <name type="scientific">Schleiferilactobacillus shenzhenensis LY-73</name>
    <dbReference type="NCBI Taxonomy" id="1231336"/>
    <lineage>
        <taxon>Bacteria</taxon>
        <taxon>Bacillati</taxon>
        <taxon>Bacillota</taxon>
        <taxon>Bacilli</taxon>
        <taxon>Lactobacillales</taxon>
        <taxon>Lactobacillaceae</taxon>
        <taxon>Schleiferilactobacillus</taxon>
    </lineage>
</organism>
<accession>U4THJ6</accession>